<comment type="subcellular location">
    <subcellularLocation>
        <location evidence="1">Membrane</location>
        <topology evidence="1">Multi-pass membrane protein</topology>
    </subcellularLocation>
</comment>
<keyword evidence="6" id="KW-0833">Ubl conjugation pathway</keyword>
<dbReference type="GO" id="GO:0004842">
    <property type="term" value="F:ubiquitin-protein transferase activity"/>
    <property type="evidence" value="ECO:0007669"/>
    <property type="project" value="TreeGrafter"/>
</dbReference>
<evidence type="ECO:0000256" key="10">
    <source>
        <dbReference type="SAM" id="Phobius"/>
    </source>
</evidence>
<keyword evidence="3 10" id="KW-0812">Transmembrane</keyword>
<gene>
    <name evidence="12" type="ORF">CEUTPL_LOCUS2804</name>
</gene>
<dbReference type="InterPro" id="IPR011016">
    <property type="entry name" value="Znf_RING-CH"/>
</dbReference>
<keyword evidence="5" id="KW-0863">Zinc-finger</keyword>
<accession>A0A9N9QAA6</accession>
<evidence type="ECO:0000259" key="11">
    <source>
        <dbReference type="PROSITE" id="PS51292"/>
    </source>
</evidence>
<dbReference type="PANTHER" id="PTHR46065">
    <property type="entry name" value="E3 UBIQUITIN-PROTEIN LIGASE MARCH 2/3 FAMILY MEMBER"/>
    <property type="match status" value="1"/>
</dbReference>
<dbReference type="GO" id="GO:0016567">
    <property type="term" value="P:protein ubiquitination"/>
    <property type="evidence" value="ECO:0007669"/>
    <property type="project" value="TreeGrafter"/>
</dbReference>
<feature type="transmembrane region" description="Helical" evidence="10">
    <location>
        <begin position="236"/>
        <end position="257"/>
    </location>
</feature>
<organism evidence="12 13">
    <name type="scientific">Ceutorhynchus assimilis</name>
    <name type="common">cabbage seed weevil</name>
    <dbReference type="NCBI Taxonomy" id="467358"/>
    <lineage>
        <taxon>Eukaryota</taxon>
        <taxon>Metazoa</taxon>
        <taxon>Ecdysozoa</taxon>
        <taxon>Arthropoda</taxon>
        <taxon>Hexapoda</taxon>
        <taxon>Insecta</taxon>
        <taxon>Pterygota</taxon>
        <taxon>Neoptera</taxon>
        <taxon>Endopterygota</taxon>
        <taxon>Coleoptera</taxon>
        <taxon>Polyphaga</taxon>
        <taxon>Cucujiformia</taxon>
        <taxon>Curculionidae</taxon>
        <taxon>Ceutorhynchinae</taxon>
        <taxon>Ceutorhynchus</taxon>
    </lineage>
</organism>
<sequence>MKKSQKAKPKRVLVTLILTESTASLLKLNVPHLDETHPANSRICIFTQKALMKSLELMPKAENDYGTYINLSNDCIKINSEVGLFSKSNCSSASELLDSDSESEISASNSSALFKKIDIAYCPMVSVRSKAHANNLNIDCNVLYATLLHSESQLSWEYICRICHGGDSTADLLTTCRCRGTIGLVHLQCLERWLKESNHSNCELCRHHYKIIREPKYSIPRSVLEFLRDPNSLKEIIFDLIGFTVFTPSAIALTYMFMLTCETLTRNTIASTTVGTFSSPVVVFLALFGMAAIDLSYSSWLILTLQKQVDAWRNWYNAHSRVQVILPRIKRKTRRSSQKED</sequence>
<reference evidence="12" key="1">
    <citation type="submission" date="2022-01" db="EMBL/GenBank/DDBJ databases">
        <authorList>
            <person name="King R."/>
        </authorList>
    </citation>
    <scope>NUCLEOTIDE SEQUENCE</scope>
</reference>
<evidence type="ECO:0000313" key="13">
    <source>
        <dbReference type="Proteomes" id="UP001152799"/>
    </source>
</evidence>
<dbReference type="SMART" id="SM00744">
    <property type="entry name" value="RINGv"/>
    <property type="match status" value="1"/>
</dbReference>
<dbReference type="PROSITE" id="PS51292">
    <property type="entry name" value="ZF_RING_CH"/>
    <property type="match status" value="1"/>
</dbReference>
<keyword evidence="2" id="KW-0808">Transferase</keyword>
<dbReference type="Pfam" id="PF12906">
    <property type="entry name" value="RINGv"/>
    <property type="match status" value="1"/>
</dbReference>
<keyword evidence="13" id="KW-1185">Reference proteome</keyword>
<dbReference type="PANTHER" id="PTHR46065:SF3">
    <property type="entry name" value="FI20425P1"/>
    <property type="match status" value="1"/>
</dbReference>
<evidence type="ECO:0000256" key="3">
    <source>
        <dbReference type="ARBA" id="ARBA00022692"/>
    </source>
</evidence>
<evidence type="ECO:0000256" key="1">
    <source>
        <dbReference type="ARBA" id="ARBA00004141"/>
    </source>
</evidence>
<evidence type="ECO:0000313" key="12">
    <source>
        <dbReference type="EMBL" id="CAG9762120.1"/>
    </source>
</evidence>
<keyword evidence="7" id="KW-0862">Zinc</keyword>
<dbReference type="AlphaFoldDB" id="A0A9N9QAA6"/>
<protein>
    <recommendedName>
        <fullName evidence="11">RING-CH-type domain-containing protein</fullName>
    </recommendedName>
</protein>
<evidence type="ECO:0000256" key="6">
    <source>
        <dbReference type="ARBA" id="ARBA00022786"/>
    </source>
</evidence>
<evidence type="ECO:0000256" key="9">
    <source>
        <dbReference type="ARBA" id="ARBA00023136"/>
    </source>
</evidence>
<dbReference type="InterPro" id="IPR013083">
    <property type="entry name" value="Znf_RING/FYVE/PHD"/>
</dbReference>
<evidence type="ECO:0000256" key="8">
    <source>
        <dbReference type="ARBA" id="ARBA00022989"/>
    </source>
</evidence>
<dbReference type="GO" id="GO:0008270">
    <property type="term" value="F:zinc ion binding"/>
    <property type="evidence" value="ECO:0007669"/>
    <property type="project" value="UniProtKB-KW"/>
</dbReference>
<dbReference type="Gene3D" id="3.30.40.10">
    <property type="entry name" value="Zinc/RING finger domain, C3HC4 (zinc finger)"/>
    <property type="match status" value="1"/>
</dbReference>
<dbReference type="OrthoDB" id="273089at2759"/>
<dbReference type="SUPFAM" id="SSF57850">
    <property type="entry name" value="RING/U-box"/>
    <property type="match status" value="1"/>
</dbReference>
<dbReference type="GO" id="GO:0016020">
    <property type="term" value="C:membrane"/>
    <property type="evidence" value="ECO:0007669"/>
    <property type="project" value="UniProtKB-SubCell"/>
</dbReference>
<evidence type="ECO:0000256" key="5">
    <source>
        <dbReference type="ARBA" id="ARBA00022771"/>
    </source>
</evidence>
<evidence type="ECO:0000256" key="4">
    <source>
        <dbReference type="ARBA" id="ARBA00022723"/>
    </source>
</evidence>
<keyword evidence="4" id="KW-0479">Metal-binding</keyword>
<dbReference type="Proteomes" id="UP001152799">
    <property type="component" value="Chromosome 11"/>
</dbReference>
<dbReference type="EMBL" id="OU892287">
    <property type="protein sequence ID" value="CAG9762120.1"/>
    <property type="molecule type" value="Genomic_DNA"/>
</dbReference>
<keyword evidence="9 10" id="KW-0472">Membrane</keyword>
<evidence type="ECO:0000256" key="2">
    <source>
        <dbReference type="ARBA" id="ARBA00022679"/>
    </source>
</evidence>
<keyword evidence="8 10" id="KW-1133">Transmembrane helix</keyword>
<feature type="domain" description="RING-CH-type" evidence="11">
    <location>
        <begin position="152"/>
        <end position="212"/>
    </location>
</feature>
<evidence type="ECO:0000256" key="7">
    <source>
        <dbReference type="ARBA" id="ARBA00022833"/>
    </source>
</evidence>
<proteinExistence type="predicted"/>
<feature type="transmembrane region" description="Helical" evidence="10">
    <location>
        <begin position="277"/>
        <end position="303"/>
    </location>
</feature>
<name>A0A9N9QAA6_9CUCU</name>